<protein>
    <recommendedName>
        <fullName evidence="3">Inositol-3-phosphate synthase</fullName>
    </recommendedName>
</protein>
<dbReference type="FunFam" id="3.40.50.720:FF:000171">
    <property type="entry name" value="inositol-3-phosphate synthase 1"/>
    <property type="match status" value="1"/>
</dbReference>
<dbReference type="Proteomes" id="UP001153709">
    <property type="component" value="Chromosome 4"/>
</dbReference>
<name>A0A9N9SZF2_DIABA</name>
<proteinExistence type="predicted"/>
<dbReference type="PIRSF" id="PIRSF015578">
    <property type="entry name" value="Myoinos-ppht_syn"/>
    <property type="match status" value="1"/>
</dbReference>
<reference evidence="1" key="1">
    <citation type="submission" date="2022-01" db="EMBL/GenBank/DDBJ databases">
        <authorList>
            <person name="King R."/>
        </authorList>
    </citation>
    <scope>NUCLEOTIDE SEQUENCE</scope>
</reference>
<dbReference type="AlphaFoldDB" id="A0A9N9SZF2"/>
<dbReference type="GO" id="GO:0008654">
    <property type="term" value="P:phospholipid biosynthetic process"/>
    <property type="evidence" value="ECO:0007669"/>
    <property type="project" value="InterPro"/>
</dbReference>
<organism evidence="1 2">
    <name type="scientific">Diabrotica balteata</name>
    <name type="common">Banded cucumber beetle</name>
    <dbReference type="NCBI Taxonomy" id="107213"/>
    <lineage>
        <taxon>Eukaryota</taxon>
        <taxon>Metazoa</taxon>
        <taxon>Ecdysozoa</taxon>
        <taxon>Arthropoda</taxon>
        <taxon>Hexapoda</taxon>
        <taxon>Insecta</taxon>
        <taxon>Pterygota</taxon>
        <taxon>Neoptera</taxon>
        <taxon>Endopterygota</taxon>
        <taxon>Coleoptera</taxon>
        <taxon>Polyphaga</taxon>
        <taxon>Cucujiformia</taxon>
        <taxon>Chrysomeloidea</taxon>
        <taxon>Chrysomelidae</taxon>
        <taxon>Galerucinae</taxon>
        <taxon>Diabroticina</taxon>
        <taxon>Diabroticites</taxon>
        <taxon>Diabrotica</taxon>
    </lineage>
</organism>
<dbReference type="InterPro" id="IPR036291">
    <property type="entry name" value="NAD(P)-bd_dom_sf"/>
</dbReference>
<dbReference type="GO" id="GO:0006021">
    <property type="term" value="P:inositol biosynthetic process"/>
    <property type="evidence" value="ECO:0007669"/>
    <property type="project" value="UniProtKB-KW"/>
</dbReference>
<dbReference type="EMBL" id="OU898279">
    <property type="protein sequence ID" value="CAG9832607.1"/>
    <property type="molecule type" value="Genomic_DNA"/>
</dbReference>
<evidence type="ECO:0000313" key="1">
    <source>
        <dbReference type="EMBL" id="CAG9832607.1"/>
    </source>
</evidence>
<sequence length="362" mass="40064">MSVVVNSDKVKYTDNFIETKYTYQYNKARKNGDVVEVTPISENLVLKTSKKVPKLGVMLVGWGGNNGSTFTAAVIANKLGLTWPTKKGVQQANWYGSLTQAATVALGDDVFVPFSKLLPMVHPDDIVIGGWDISSANLAESMERAQVLEPMLQQQLKPHMQTLKPKPSVYIPEFIAANQISKSNVVDDMVNSNDILYKPGEKPDHVVVIKYVPYVGDSKRALDEYTSEILMGGLNTLVIHNTCEDSLLATPIMLDLIILGELFTRIKIKRETSSDDEYTSFHPVLSVLSYLCKAPLVPKGTPVVNALNKQRACIENVIKACIGLPPENNMTLEHKLPFLMAENSKLDGEPLPKRIKMQNGQH</sequence>
<dbReference type="PANTHER" id="PTHR11510">
    <property type="entry name" value="MYO-INOSITOL-1 PHOSPHATE SYNTHASE"/>
    <property type="match status" value="1"/>
</dbReference>
<keyword evidence="2" id="KW-1185">Reference proteome</keyword>
<dbReference type="SUPFAM" id="SSF51735">
    <property type="entry name" value="NAD(P)-binding Rossmann-fold domains"/>
    <property type="match status" value="1"/>
</dbReference>
<dbReference type="Gene3D" id="3.40.50.720">
    <property type="entry name" value="NAD(P)-binding Rossmann-like Domain"/>
    <property type="match status" value="2"/>
</dbReference>
<dbReference type="Pfam" id="PF07994">
    <property type="entry name" value="NAD_binding_5"/>
    <property type="match status" value="2"/>
</dbReference>
<gene>
    <name evidence="1" type="ORF">DIABBA_LOCUS6069</name>
</gene>
<dbReference type="GO" id="GO:0004512">
    <property type="term" value="F:inositol-3-phosphate synthase activity"/>
    <property type="evidence" value="ECO:0007669"/>
    <property type="project" value="UniProtKB-EC"/>
</dbReference>
<dbReference type="InterPro" id="IPR002587">
    <property type="entry name" value="Myo-inos-1-P_Synthase"/>
</dbReference>
<accession>A0A9N9SZF2</accession>
<dbReference type="OrthoDB" id="2887at2759"/>
<evidence type="ECO:0008006" key="3">
    <source>
        <dbReference type="Google" id="ProtNLM"/>
    </source>
</evidence>
<evidence type="ECO:0000313" key="2">
    <source>
        <dbReference type="Proteomes" id="UP001153709"/>
    </source>
</evidence>